<keyword evidence="10" id="KW-1185">Reference proteome</keyword>
<comment type="caution">
    <text evidence="9">The sequence shown here is derived from an EMBL/GenBank/DDBJ whole genome shotgun (WGS) entry which is preliminary data.</text>
</comment>
<evidence type="ECO:0000256" key="3">
    <source>
        <dbReference type="ARBA" id="ARBA00022723"/>
    </source>
</evidence>
<sequence length="256" mass="29070">MRLVSWNVNGIRAVTKKDFFESFERMAPDVLCLQETKAQDDQVLEALTELDPAYKVFSNSAEKKGYSGTAIITRVEPISVTADMGMPEHDTEGRVLCAEFETFYLVTVYTPNSGSELKRLDYRQSWDKDFADYLKTLEQTKPVVVCGDLNVAHQDIDLARPKQNYNKSAGYMQAEIDGFDRLVDLGFVDTYRHFNPNTAKYSWWSYRAGAREKNIGWRIDYFLVTPELTSSLTGAEIYNDVYGSDHCPVGIDISAT</sequence>
<feature type="binding site" evidence="7">
    <location>
        <position position="150"/>
    </location>
    <ligand>
        <name>Mg(2+)</name>
        <dbReference type="ChEBI" id="CHEBI:18420"/>
        <label>1</label>
    </ligand>
</feature>
<dbReference type="Gene3D" id="3.60.10.10">
    <property type="entry name" value="Endonuclease/exonuclease/phosphatase"/>
    <property type="match status" value="1"/>
</dbReference>
<name>F3L1X4_9GAMM</name>
<dbReference type="PROSITE" id="PS00726">
    <property type="entry name" value="AP_NUCLEASE_F1_1"/>
    <property type="match status" value="1"/>
</dbReference>
<feature type="binding site" evidence="7">
    <location>
        <position position="148"/>
    </location>
    <ligand>
        <name>Mg(2+)</name>
        <dbReference type="ChEBI" id="CHEBI:18420"/>
        <label>1</label>
    </ligand>
</feature>
<feature type="binding site" evidence="7">
    <location>
        <position position="35"/>
    </location>
    <ligand>
        <name>Mg(2+)</name>
        <dbReference type="ChEBI" id="CHEBI:18420"/>
        <label>1</label>
    </ligand>
</feature>
<feature type="binding site" evidence="7">
    <location>
        <position position="246"/>
    </location>
    <ligand>
        <name>Mg(2+)</name>
        <dbReference type="ChEBI" id="CHEBI:18420"/>
        <label>1</label>
    </ligand>
</feature>
<evidence type="ECO:0000256" key="1">
    <source>
        <dbReference type="ARBA" id="ARBA00001936"/>
    </source>
</evidence>
<reference evidence="9 10" key="1">
    <citation type="journal article" date="2011" name="J. Bacteriol.">
        <title>Genome sequence of strain IMCC3088, a proteorhodopsin-containing marine bacterium belonging to the OM60/NOR5 clade.</title>
        <authorList>
            <person name="Jang Y."/>
            <person name="Oh H.M."/>
            <person name="Kang I."/>
            <person name="Lee K."/>
            <person name="Yang S.J."/>
            <person name="Cho J.C."/>
        </authorList>
    </citation>
    <scope>NUCLEOTIDE SEQUENCE [LARGE SCALE GENOMIC DNA]</scope>
    <source>
        <strain evidence="9 10">IMCC3088</strain>
    </source>
</reference>
<evidence type="ECO:0000256" key="7">
    <source>
        <dbReference type="PIRSR" id="PIRSR604808-2"/>
    </source>
</evidence>
<dbReference type="Pfam" id="PF03372">
    <property type="entry name" value="Exo_endo_phos"/>
    <property type="match status" value="1"/>
</dbReference>
<feature type="binding site" evidence="7">
    <location>
        <position position="7"/>
    </location>
    <ligand>
        <name>Mg(2+)</name>
        <dbReference type="ChEBI" id="CHEBI:18420"/>
        <label>1</label>
    </ligand>
</feature>
<comment type="cofactor">
    <cofactor evidence="1">
        <name>Mn(2+)</name>
        <dbReference type="ChEBI" id="CHEBI:29035"/>
    </cofactor>
</comment>
<dbReference type="AlphaFoldDB" id="F3L1X4"/>
<proteinExistence type="inferred from homology"/>
<dbReference type="eggNOG" id="COG0708">
    <property type="taxonomic scope" value="Bacteria"/>
</dbReference>
<feature type="site" description="Transition state stabilizer" evidence="8">
    <location>
        <position position="150"/>
    </location>
</feature>
<dbReference type="STRING" id="2518989.IMCC3088_1464"/>
<feature type="active site" description="Proton donor/acceptor" evidence="6">
    <location>
        <position position="148"/>
    </location>
</feature>
<dbReference type="RefSeq" id="WP_009575761.1">
    <property type="nucleotide sequence ID" value="NZ_AEIG01000037.1"/>
</dbReference>
<dbReference type="GO" id="GO:0008311">
    <property type="term" value="F:double-stranded DNA 3'-5' DNA exonuclease activity"/>
    <property type="evidence" value="ECO:0007669"/>
    <property type="project" value="TreeGrafter"/>
</dbReference>
<dbReference type="CDD" id="cd09087">
    <property type="entry name" value="Ape1-like_AP-endo"/>
    <property type="match status" value="1"/>
</dbReference>
<evidence type="ECO:0000256" key="5">
    <source>
        <dbReference type="ARBA" id="ARBA00022842"/>
    </source>
</evidence>
<dbReference type="PANTHER" id="PTHR22748">
    <property type="entry name" value="AP ENDONUCLEASE"/>
    <property type="match status" value="1"/>
</dbReference>
<evidence type="ECO:0000256" key="4">
    <source>
        <dbReference type="ARBA" id="ARBA00022801"/>
    </source>
</evidence>
<dbReference type="PROSITE" id="PS51435">
    <property type="entry name" value="AP_NUCLEASE_F1_4"/>
    <property type="match status" value="1"/>
</dbReference>
<dbReference type="InterPro" id="IPR020848">
    <property type="entry name" value="AP_endonuclease_F1_CS"/>
</dbReference>
<keyword evidence="5 7" id="KW-0460">Magnesium</keyword>
<dbReference type="SUPFAM" id="SSF56219">
    <property type="entry name" value="DNase I-like"/>
    <property type="match status" value="1"/>
</dbReference>
<dbReference type="NCBIfam" id="TIGR00195">
    <property type="entry name" value="exoDNase_III"/>
    <property type="match status" value="1"/>
</dbReference>
<feature type="binding site" evidence="7">
    <location>
        <position position="245"/>
    </location>
    <ligand>
        <name>Mg(2+)</name>
        <dbReference type="ChEBI" id="CHEBI:18420"/>
        <label>1</label>
    </ligand>
</feature>
<dbReference type="EMBL" id="AEIG01000037">
    <property type="protein sequence ID" value="EGG29652.1"/>
    <property type="molecule type" value="Genomic_DNA"/>
</dbReference>
<dbReference type="Proteomes" id="UP000005615">
    <property type="component" value="Unassembled WGS sequence"/>
</dbReference>
<protein>
    <submittedName>
        <fullName evidence="9">Exodeoxyribonuclease III</fullName>
    </submittedName>
</protein>
<organism evidence="9 10">
    <name type="scientific">Aequoribacter fuscus</name>
    <dbReference type="NCBI Taxonomy" id="2518989"/>
    <lineage>
        <taxon>Bacteria</taxon>
        <taxon>Pseudomonadati</taxon>
        <taxon>Pseudomonadota</taxon>
        <taxon>Gammaproteobacteria</taxon>
        <taxon>Cellvibrionales</taxon>
        <taxon>Halieaceae</taxon>
        <taxon>Aequoribacter</taxon>
    </lineage>
</organism>
<evidence type="ECO:0000313" key="10">
    <source>
        <dbReference type="Proteomes" id="UP000005615"/>
    </source>
</evidence>
<comment type="similarity">
    <text evidence="2">Belongs to the DNA repair enzymes AP/ExoA family.</text>
</comment>
<dbReference type="InterPro" id="IPR005135">
    <property type="entry name" value="Endo/exonuclease/phosphatase"/>
</dbReference>
<dbReference type="GO" id="GO:0008081">
    <property type="term" value="F:phosphoric diester hydrolase activity"/>
    <property type="evidence" value="ECO:0007669"/>
    <property type="project" value="TreeGrafter"/>
</dbReference>
<dbReference type="GO" id="GO:0046872">
    <property type="term" value="F:metal ion binding"/>
    <property type="evidence" value="ECO:0007669"/>
    <property type="project" value="UniProtKB-KW"/>
</dbReference>
<evidence type="ECO:0000256" key="8">
    <source>
        <dbReference type="PIRSR" id="PIRSR604808-3"/>
    </source>
</evidence>
<dbReference type="OrthoDB" id="9803914at2"/>
<dbReference type="GO" id="GO:0006284">
    <property type="term" value="P:base-excision repair"/>
    <property type="evidence" value="ECO:0007669"/>
    <property type="project" value="TreeGrafter"/>
</dbReference>
<dbReference type="PROSITE" id="PS00727">
    <property type="entry name" value="AP_NUCLEASE_F1_2"/>
    <property type="match status" value="1"/>
</dbReference>
<keyword evidence="3 7" id="KW-0479">Metal-binding</keyword>
<gene>
    <name evidence="9" type="ORF">IMCC3088_1464</name>
</gene>
<evidence type="ECO:0000256" key="6">
    <source>
        <dbReference type="PIRSR" id="PIRSR604808-1"/>
    </source>
</evidence>
<feature type="site" description="Important for catalytic activity" evidence="8">
    <location>
        <position position="220"/>
    </location>
</feature>
<feature type="active site" evidence="6">
    <location>
        <position position="109"/>
    </location>
</feature>
<evidence type="ECO:0000256" key="2">
    <source>
        <dbReference type="ARBA" id="ARBA00007092"/>
    </source>
</evidence>
<keyword evidence="7" id="KW-0464">Manganese</keyword>
<accession>F3L1X4</accession>
<dbReference type="GO" id="GO:0003677">
    <property type="term" value="F:DNA binding"/>
    <property type="evidence" value="ECO:0007669"/>
    <property type="project" value="InterPro"/>
</dbReference>
<dbReference type="InterPro" id="IPR004808">
    <property type="entry name" value="AP_endonuc_1"/>
</dbReference>
<keyword evidence="4" id="KW-0378">Hydrolase</keyword>
<feature type="active site" description="Proton acceptor" evidence="6">
    <location>
        <position position="246"/>
    </location>
</feature>
<dbReference type="PANTHER" id="PTHR22748:SF6">
    <property type="entry name" value="DNA-(APURINIC OR APYRIMIDINIC SITE) ENDONUCLEASE"/>
    <property type="match status" value="1"/>
</dbReference>
<dbReference type="NCBIfam" id="TIGR00633">
    <property type="entry name" value="xth"/>
    <property type="match status" value="1"/>
</dbReference>
<feature type="site" description="Interaction with DNA substrate" evidence="8">
    <location>
        <position position="246"/>
    </location>
</feature>
<evidence type="ECO:0000313" key="9">
    <source>
        <dbReference type="EMBL" id="EGG29652.1"/>
    </source>
</evidence>
<dbReference type="InterPro" id="IPR020847">
    <property type="entry name" value="AP_endonuclease_F1_BS"/>
</dbReference>
<dbReference type="GO" id="GO:0003906">
    <property type="term" value="F:DNA-(apurinic or apyrimidinic site) endonuclease activity"/>
    <property type="evidence" value="ECO:0007669"/>
    <property type="project" value="TreeGrafter"/>
</dbReference>
<dbReference type="InterPro" id="IPR036691">
    <property type="entry name" value="Endo/exonu/phosph_ase_sf"/>
</dbReference>
<comment type="cofactor">
    <cofactor evidence="7">
        <name>Mg(2+)</name>
        <dbReference type="ChEBI" id="CHEBI:18420"/>
    </cofactor>
    <cofactor evidence="7">
        <name>Mn(2+)</name>
        <dbReference type="ChEBI" id="CHEBI:29035"/>
    </cofactor>
    <text evidence="7">Probably binds two magnesium or manganese ions per subunit.</text>
</comment>